<protein>
    <submittedName>
        <fullName evidence="3">Membrane protein</fullName>
    </submittedName>
</protein>
<proteinExistence type="predicted"/>
<feature type="transmembrane region" description="Helical" evidence="1">
    <location>
        <begin position="36"/>
        <end position="58"/>
    </location>
</feature>
<comment type="caution">
    <text evidence="3">The sequence shown here is derived from an EMBL/GenBank/DDBJ whole genome shotgun (WGS) entry which is preliminary data.</text>
</comment>
<keyword evidence="1" id="KW-0472">Membrane</keyword>
<dbReference type="GeneID" id="99692827"/>
<keyword evidence="4" id="KW-1185">Reference proteome</keyword>
<dbReference type="EMBL" id="BSNE01000012">
    <property type="protein sequence ID" value="GLQ03255.1"/>
    <property type="molecule type" value="Genomic_DNA"/>
</dbReference>
<evidence type="ECO:0000259" key="2">
    <source>
        <dbReference type="Pfam" id="PF09335"/>
    </source>
</evidence>
<name>A0AA37S4H1_9GAMM</name>
<dbReference type="InterPro" id="IPR051311">
    <property type="entry name" value="DedA_domain"/>
</dbReference>
<dbReference type="GO" id="GO:0005886">
    <property type="term" value="C:plasma membrane"/>
    <property type="evidence" value="ECO:0007669"/>
    <property type="project" value="TreeGrafter"/>
</dbReference>
<dbReference type="PANTHER" id="PTHR42709">
    <property type="entry name" value="ALKALINE PHOSPHATASE LIKE PROTEIN"/>
    <property type="match status" value="1"/>
</dbReference>
<feature type="transmembrane region" description="Helical" evidence="1">
    <location>
        <begin position="161"/>
        <end position="180"/>
    </location>
</feature>
<keyword evidence="1" id="KW-1133">Transmembrane helix</keyword>
<dbReference type="Pfam" id="PF09335">
    <property type="entry name" value="VTT_dom"/>
    <property type="match status" value="1"/>
</dbReference>
<reference evidence="3" key="1">
    <citation type="journal article" date="2014" name="Int. J. Syst. Evol. Microbiol.">
        <title>Complete genome sequence of Corynebacterium casei LMG S-19264T (=DSM 44701T), isolated from a smear-ripened cheese.</title>
        <authorList>
            <consortium name="US DOE Joint Genome Institute (JGI-PGF)"/>
            <person name="Walter F."/>
            <person name="Albersmeier A."/>
            <person name="Kalinowski J."/>
            <person name="Ruckert C."/>
        </authorList>
    </citation>
    <scope>NUCLEOTIDE SEQUENCE</scope>
    <source>
        <strain evidence="3">NBRC 103034</strain>
    </source>
</reference>
<feature type="transmembrane region" description="Helical" evidence="1">
    <location>
        <begin position="12"/>
        <end position="30"/>
    </location>
</feature>
<dbReference type="PANTHER" id="PTHR42709:SF2">
    <property type="entry name" value="INNER MEMBRANE PROTEIN YOHD"/>
    <property type="match status" value="1"/>
</dbReference>
<feature type="transmembrane region" description="Helical" evidence="1">
    <location>
        <begin position="129"/>
        <end position="149"/>
    </location>
</feature>
<evidence type="ECO:0000256" key="1">
    <source>
        <dbReference type="SAM" id="Phobius"/>
    </source>
</evidence>
<dbReference type="Proteomes" id="UP001161408">
    <property type="component" value="Unassembled WGS sequence"/>
</dbReference>
<dbReference type="RefSeq" id="WP_033104383.1">
    <property type="nucleotide sequence ID" value="NZ_BJXY01000003.1"/>
</dbReference>
<evidence type="ECO:0000313" key="4">
    <source>
        <dbReference type="Proteomes" id="UP001161408"/>
    </source>
</evidence>
<dbReference type="AlphaFoldDB" id="A0AA37S4H1"/>
<organism evidence="3 4">
    <name type="scientific">Pseudoalteromonas tetraodonis GFC</name>
    <dbReference type="NCBI Taxonomy" id="1315271"/>
    <lineage>
        <taxon>Bacteria</taxon>
        <taxon>Pseudomonadati</taxon>
        <taxon>Pseudomonadota</taxon>
        <taxon>Gammaproteobacteria</taxon>
        <taxon>Alteromonadales</taxon>
        <taxon>Pseudoalteromonadaceae</taxon>
        <taxon>Pseudoalteromonas</taxon>
    </lineage>
</organism>
<dbReference type="InterPro" id="IPR032816">
    <property type="entry name" value="VTT_dom"/>
</dbReference>
<sequence length="191" mass="20882">MEGVLALIEQYGLLVYLLLFGYCALKSGWLPLFAGYAAHTGALDVGFVALAAFMGGYLGDELRFALARAYGAAWLEKPGRLGRLFKTASELAERHGTAYIFLYRYPKGLRTIGALPVGLTAISWRRFSVLNGCSALLWVIVLVGGGYIFGATFDALGVENLTALSLLFLCVFLVTLYRLWNKTAEVKAHQE</sequence>
<reference evidence="3" key="2">
    <citation type="submission" date="2023-01" db="EMBL/GenBank/DDBJ databases">
        <title>Draft genome sequence of Pseudoalteromonas tetraodonis strain NBRC 103034.</title>
        <authorList>
            <person name="Sun Q."/>
            <person name="Mori K."/>
        </authorList>
    </citation>
    <scope>NUCLEOTIDE SEQUENCE</scope>
    <source>
        <strain evidence="3">NBRC 103034</strain>
    </source>
</reference>
<gene>
    <name evidence="3" type="primary">dedA</name>
    <name evidence="3" type="ORF">GCM10007914_21360</name>
</gene>
<evidence type="ECO:0000313" key="3">
    <source>
        <dbReference type="EMBL" id="GLQ03255.1"/>
    </source>
</evidence>
<feature type="domain" description="VTT" evidence="2">
    <location>
        <begin position="33"/>
        <end position="147"/>
    </location>
</feature>
<keyword evidence="1" id="KW-0812">Transmembrane</keyword>
<accession>A0AA37S4H1</accession>